<evidence type="ECO:0000259" key="1">
    <source>
        <dbReference type="PROSITE" id="PS50943"/>
    </source>
</evidence>
<dbReference type="SUPFAM" id="SSF47413">
    <property type="entry name" value="lambda repressor-like DNA-binding domains"/>
    <property type="match status" value="1"/>
</dbReference>
<dbReference type="RefSeq" id="WP_236115488.1">
    <property type="nucleotide sequence ID" value="NZ_JAKGTI010000003.1"/>
</dbReference>
<feature type="domain" description="HTH cro/C1-type" evidence="1">
    <location>
        <begin position="11"/>
        <end position="65"/>
    </location>
</feature>
<dbReference type="Proteomes" id="UP001201217">
    <property type="component" value="Unassembled WGS sequence"/>
</dbReference>
<sequence length="119" mass="12921">MSKALSFAGRLRTLRENMKLSKTALANMIDVTTTCVWNWEEGNTEPRSENLVALAKALNAPISYLKDGSHWDGAPSADPTTTAGPYTGRTLAEVIAEAKINIAQLAQISPEKVNISLEY</sequence>
<evidence type="ECO:0000313" key="3">
    <source>
        <dbReference type="Proteomes" id="UP001201217"/>
    </source>
</evidence>
<accession>A0ABS9EDE3</accession>
<dbReference type="PROSITE" id="PS50943">
    <property type="entry name" value="HTH_CROC1"/>
    <property type="match status" value="1"/>
</dbReference>
<dbReference type="Gene3D" id="1.10.260.40">
    <property type="entry name" value="lambda repressor-like DNA-binding domains"/>
    <property type="match status" value="1"/>
</dbReference>
<comment type="caution">
    <text evidence="2">The sequence shown here is derived from an EMBL/GenBank/DDBJ whole genome shotgun (WGS) entry which is preliminary data.</text>
</comment>
<evidence type="ECO:0000313" key="2">
    <source>
        <dbReference type="EMBL" id="MCF4099780.1"/>
    </source>
</evidence>
<dbReference type="InterPro" id="IPR001387">
    <property type="entry name" value="Cro/C1-type_HTH"/>
</dbReference>
<proteinExistence type="predicted"/>
<organism evidence="2 3">
    <name type="scientific">Maritalea mediterranea</name>
    <dbReference type="NCBI Taxonomy" id="2909667"/>
    <lineage>
        <taxon>Bacteria</taxon>
        <taxon>Pseudomonadati</taxon>
        <taxon>Pseudomonadota</taxon>
        <taxon>Alphaproteobacteria</taxon>
        <taxon>Hyphomicrobiales</taxon>
        <taxon>Devosiaceae</taxon>
        <taxon>Maritalea</taxon>
    </lineage>
</organism>
<dbReference type="CDD" id="cd00093">
    <property type="entry name" value="HTH_XRE"/>
    <property type="match status" value="1"/>
</dbReference>
<gene>
    <name evidence="2" type="ORF">L1I42_14895</name>
</gene>
<keyword evidence="3" id="KW-1185">Reference proteome</keyword>
<dbReference type="SMART" id="SM00530">
    <property type="entry name" value="HTH_XRE"/>
    <property type="match status" value="1"/>
</dbReference>
<dbReference type="EMBL" id="JAKGTI010000003">
    <property type="protein sequence ID" value="MCF4099780.1"/>
    <property type="molecule type" value="Genomic_DNA"/>
</dbReference>
<name>A0ABS9EDE3_9HYPH</name>
<dbReference type="InterPro" id="IPR010982">
    <property type="entry name" value="Lambda_DNA-bd_dom_sf"/>
</dbReference>
<dbReference type="Pfam" id="PF01381">
    <property type="entry name" value="HTH_3"/>
    <property type="match status" value="1"/>
</dbReference>
<reference evidence="2 3" key="1">
    <citation type="submission" date="2022-01" db="EMBL/GenBank/DDBJ databases">
        <title>Maritalea mediterranea sp. nov., isolated from marine plastic residues from the Malva-rosa beach (Valencia, Spain).</title>
        <authorList>
            <person name="Vidal-Verdu A."/>
            <person name="Molina-Menor E."/>
            <person name="Pascual J."/>
            <person name="Pereto J."/>
            <person name="Porcar M."/>
        </authorList>
    </citation>
    <scope>NUCLEOTIDE SEQUENCE [LARGE SCALE GENOMIC DNA]</scope>
    <source>
        <strain evidence="2 3">P4.10X</strain>
    </source>
</reference>
<protein>
    <submittedName>
        <fullName evidence="2">Helix-turn-helix transcriptional regulator</fullName>
    </submittedName>
</protein>